<dbReference type="OrthoDB" id="269620at2"/>
<keyword evidence="2" id="KW-0732">Signal</keyword>
<evidence type="ECO:0000256" key="1">
    <source>
        <dbReference type="SAM" id="MobiDB-lite"/>
    </source>
</evidence>
<protein>
    <submittedName>
        <fullName evidence="3">Uncharacterized protein</fullName>
    </submittedName>
</protein>
<feature type="chain" id="PRO_5023006249" evidence="2">
    <location>
        <begin position="20"/>
        <end position="556"/>
    </location>
</feature>
<dbReference type="Proteomes" id="UP000317977">
    <property type="component" value="Unassembled WGS sequence"/>
</dbReference>
<feature type="signal peptide" evidence="2">
    <location>
        <begin position="1"/>
        <end position="19"/>
    </location>
</feature>
<sequence length="556" mass="61435" precursor="true">MRKYTTLLILLLFASPAAAQRGALIEDLFRAIAEASQQNDKTPPRPDPRGTNPQFTGPQRPSRIEPGRIEPGRNETGRRQSSPAINVRSREAADFVEKLVSFSRSLDPMVGELRSAATNNPSVRTLIPEAYRVSADTRALIARCDGLASLDAISAPYAEVDARWRQLSFGLRSQDGLSSQCTGAVRSCDQLVSSMCRMLNLQPQFDRHGLHDLMIIVATHMDTLVDDLAIARVSPVVSERIGHDIRLIRGQLMKEADRIDTVTYEEVMTSFTEFVSRWSPIGESIYAINDPHLARRLDRIRECGDQTYALLWMPPPQNTKSLVASAHRLEHSLGELLDQLTIRSMVNLELREQSAVMEGSRRMFRQARELEEAAAAGTRREPLAAALIPIDKDWVVLRGIYTKIQRLDPALLAGIDHELGTLREALGVSSGSAYFDPASLMRAAAALEGSSEYFLADTRRYQRYLQPASFGQSFVAAADEVYRHAKQLHAMLAGRADVAALQPEADHLLDGWQALSQNVAQLEQRGLSSSRAGNLQRAHAEMAPAVAEITAALLGR</sequence>
<proteinExistence type="predicted"/>
<evidence type="ECO:0000313" key="3">
    <source>
        <dbReference type="EMBL" id="TWU51814.1"/>
    </source>
</evidence>
<dbReference type="AlphaFoldDB" id="A0A5C6ETV1"/>
<gene>
    <name evidence="3" type="ORF">Poly59_34090</name>
</gene>
<evidence type="ECO:0000313" key="4">
    <source>
        <dbReference type="Proteomes" id="UP000317977"/>
    </source>
</evidence>
<name>A0A5C6ETV1_9BACT</name>
<reference evidence="3 4" key="1">
    <citation type="submission" date="2019-02" db="EMBL/GenBank/DDBJ databases">
        <title>Deep-cultivation of Planctomycetes and their phenomic and genomic characterization uncovers novel biology.</title>
        <authorList>
            <person name="Wiegand S."/>
            <person name="Jogler M."/>
            <person name="Boedeker C."/>
            <person name="Pinto D."/>
            <person name="Vollmers J."/>
            <person name="Rivas-Marin E."/>
            <person name="Kohn T."/>
            <person name="Peeters S.H."/>
            <person name="Heuer A."/>
            <person name="Rast P."/>
            <person name="Oberbeckmann S."/>
            <person name="Bunk B."/>
            <person name="Jeske O."/>
            <person name="Meyerdierks A."/>
            <person name="Storesund J.E."/>
            <person name="Kallscheuer N."/>
            <person name="Luecker S."/>
            <person name="Lage O.M."/>
            <person name="Pohl T."/>
            <person name="Merkel B.J."/>
            <person name="Hornburger P."/>
            <person name="Mueller R.-W."/>
            <person name="Bruemmer F."/>
            <person name="Labrenz M."/>
            <person name="Spormann A.M."/>
            <person name="Op Den Camp H."/>
            <person name="Overmann J."/>
            <person name="Amann R."/>
            <person name="Jetten M.S.M."/>
            <person name="Mascher T."/>
            <person name="Medema M.H."/>
            <person name="Devos D.P."/>
            <person name="Kaster A.-K."/>
            <person name="Ovreas L."/>
            <person name="Rohde M."/>
            <person name="Galperin M.Y."/>
            <person name="Jogler C."/>
        </authorList>
    </citation>
    <scope>NUCLEOTIDE SEQUENCE [LARGE SCALE GENOMIC DNA]</scope>
    <source>
        <strain evidence="3 4">Poly59</strain>
    </source>
</reference>
<dbReference type="EMBL" id="SJPX01000003">
    <property type="protein sequence ID" value="TWU51814.1"/>
    <property type="molecule type" value="Genomic_DNA"/>
</dbReference>
<evidence type="ECO:0000256" key="2">
    <source>
        <dbReference type="SAM" id="SignalP"/>
    </source>
</evidence>
<feature type="compositionally biased region" description="Basic and acidic residues" evidence="1">
    <location>
        <begin position="62"/>
        <end position="78"/>
    </location>
</feature>
<accession>A0A5C6ETV1</accession>
<dbReference type="RefSeq" id="WP_146535088.1">
    <property type="nucleotide sequence ID" value="NZ_SJPX01000003.1"/>
</dbReference>
<organism evidence="3 4">
    <name type="scientific">Rubripirellula reticaptiva</name>
    <dbReference type="NCBI Taxonomy" id="2528013"/>
    <lineage>
        <taxon>Bacteria</taxon>
        <taxon>Pseudomonadati</taxon>
        <taxon>Planctomycetota</taxon>
        <taxon>Planctomycetia</taxon>
        <taxon>Pirellulales</taxon>
        <taxon>Pirellulaceae</taxon>
        <taxon>Rubripirellula</taxon>
    </lineage>
</organism>
<comment type="caution">
    <text evidence="3">The sequence shown here is derived from an EMBL/GenBank/DDBJ whole genome shotgun (WGS) entry which is preliminary data.</text>
</comment>
<keyword evidence="4" id="KW-1185">Reference proteome</keyword>
<feature type="region of interest" description="Disordered" evidence="1">
    <location>
        <begin position="36"/>
        <end position="87"/>
    </location>
</feature>